<gene>
    <name evidence="1" type="ORF">N7532_003346</name>
</gene>
<dbReference type="Proteomes" id="UP001149074">
    <property type="component" value="Unassembled WGS sequence"/>
</dbReference>
<evidence type="ECO:0000313" key="1">
    <source>
        <dbReference type="EMBL" id="KAJ5102817.1"/>
    </source>
</evidence>
<organism evidence="1 2">
    <name type="scientific">Penicillium argentinense</name>
    <dbReference type="NCBI Taxonomy" id="1131581"/>
    <lineage>
        <taxon>Eukaryota</taxon>
        <taxon>Fungi</taxon>
        <taxon>Dikarya</taxon>
        <taxon>Ascomycota</taxon>
        <taxon>Pezizomycotina</taxon>
        <taxon>Eurotiomycetes</taxon>
        <taxon>Eurotiomycetidae</taxon>
        <taxon>Eurotiales</taxon>
        <taxon>Aspergillaceae</taxon>
        <taxon>Penicillium</taxon>
    </lineage>
</organism>
<dbReference type="GeneID" id="81354819"/>
<dbReference type="OrthoDB" id="444631at2759"/>
<dbReference type="RefSeq" id="XP_056476197.1">
    <property type="nucleotide sequence ID" value="XM_056615840.1"/>
</dbReference>
<protein>
    <submittedName>
        <fullName evidence="1">Uncharacterized protein</fullName>
    </submittedName>
</protein>
<dbReference type="EMBL" id="JAPQKI010000004">
    <property type="protein sequence ID" value="KAJ5102817.1"/>
    <property type="molecule type" value="Genomic_DNA"/>
</dbReference>
<reference evidence="1" key="2">
    <citation type="journal article" date="2023" name="IMA Fungus">
        <title>Comparative genomic study of the Penicillium genus elucidates a diverse pangenome and 15 lateral gene transfer events.</title>
        <authorList>
            <person name="Petersen C."/>
            <person name="Sorensen T."/>
            <person name="Nielsen M.R."/>
            <person name="Sondergaard T.E."/>
            <person name="Sorensen J.L."/>
            <person name="Fitzpatrick D.A."/>
            <person name="Frisvad J.C."/>
            <person name="Nielsen K.L."/>
        </authorList>
    </citation>
    <scope>NUCLEOTIDE SEQUENCE</scope>
    <source>
        <strain evidence="1">IBT 30761</strain>
    </source>
</reference>
<name>A0A9W9FMR0_9EURO</name>
<comment type="caution">
    <text evidence="1">The sequence shown here is derived from an EMBL/GenBank/DDBJ whole genome shotgun (WGS) entry which is preliminary data.</text>
</comment>
<accession>A0A9W9FMR0</accession>
<proteinExistence type="predicted"/>
<reference evidence="1" key="1">
    <citation type="submission" date="2022-11" db="EMBL/GenBank/DDBJ databases">
        <authorList>
            <person name="Petersen C."/>
        </authorList>
    </citation>
    <scope>NUCLEOTIDE SEQUENCE</scope>
    <source>
        <strain evidence="1">IBT 30761</strain>
    </source>
</reference>
<sequence>MIVAIIRVAVDSTYDREINIAWLCFWSFVEVDTVIIVSCATSLRQTIKTTQNQSSKLIRTSSLQEYRPFGSNTYTVCCNVKSPKLNEIGVSAVSPLSIVHVQTNIEITSSESGPSDDTERDQIPNFCTEVF</sequence>
<dbReference type="AlphaFoldDB" id="A0A9W9FMR0"/>
<evidence type="ECO:0000313" key="2">
    <source>
        <dbReference type="Proteomes" id="UP001149074"/>
    </source>
</evidence>
<keyword evidence="2" id="KW-1185">Reference proteome</keyword>